<dbReference type="RefSeq" id="WP_047913128.1">
    <property type="nucleotide sequence ID" value="NZ_CP118109.1"/>
</dbReference>
<keyword evidence="1" id="KW-0614">Plasmid</keyword>
<keyword evidence="2" id="KW-1185">Reference proteome</keyword>
<evidence type="ECO:0000313" key="1">
    <source>
        <dbReference type="EMBL" id="WDI05080.1"/>
    </source>
</evidence>
<protein>
    <submittedName>
        <fullName evidence="1">Uncharacterized protein</fullName>
    </submittedName>
</protein>
<sequence length="197" mass="22641">MDFMEKAYQGGLTESDRREMLEQYKAGMMKQESFKAPKGKVLSKEDPLNMPRHQVYGECIRFHECPLCFKCRNFNSSDSECRSCILFEEGSICNTEKHNEKILNMMIRRQRVDLDGTDFKLFDVHCEDGHSGVHKIILPGGKVILRSEEESDADTSTMIPFIGQKLEYFVNNESQGKFILKDADHLGVFSLKEVNAK</sequence>
<name>A0ABY7XJN7_9BACL</name>
<dbReference type="EMBL" id="CP118109">
    <property type="protein sequence ID" value="WDI05080.1"/>
    <property type="molecule type" value="Genomic_DNA"/>
</dbReference>
<geneLocation type="plasmid" evidence="1 2">
    <name>unnamed1</name>
</geneLocation>
<reference evidence="1 2" key="1">
    <citation type="submission" date="2023-02" db="EMBL/GenBank/DDBJ databases">
        <title>Pathogen: clinical or host-associated sample.</title>
        <authorList>
            <person name="Hergert J."/>
            <person name="Casey R."/>
            <person name="Wagner J."/>
            <person name="Young E.L."/>
            <person name="Oakeson K.F."/>
        </authorList>
    </citation>
    <scope>NUCLEOTIDE SEQUENCE [LARGE SCALE GENOMIC DNA]</scope>
    <source>
        <strain evidence="1 2">2022CK-00829</strain>
        <plasmid evidence="1 2">unnamed1</plasmid>
    </source>
</reference>
<gene>
    <name evidence="1" type="ORF">PUW25_26280</name>
</gene>
<dbReference type="Proteomes" id="UP001221519">
    <property type="component" value="Plasmid unnamed1"/>
</dbReference>
<proteinExistence type="predicted"/>
<accession>A0ABY7XJN7</accession>
<evidence type="ECO:0000313" key="2">
    <source>
        <dbReference type="Proteomes" id="UP001221519"/>
    </source>
</evidence>
<organism evidence="1 2">
    <name type="scientific">Paenibacillus urinalis</name>
    <dbReference type="NCBI Taxonomy" id="521520"/>
    <lineage>
        <taxon>Bacteria</taxon>
        <taxon>Bacillati</taxon>
        <taxon>Bacillota</taxon>
        <taxon>Bacilli</taxon>
        <taxon>Bacillales</taxon>
        <taxon>Paenibacillaceae</taxon>
        <taxon>Paenibacillus</taxon>
    </lineage>
</organism>